<feature type="modified residue" description="N6-(pyridoxal phosphate)lysine" evidence="7 8">
    <location>
        <position position="50"/>
    </location>
</feature>
<evidence type="ECO:0000256" key="8">
    <source>
        <dbReference type="PIRSR" id="PIRSR600821-50"/>
    </source>
</evidence>
<evidence type="ECO:0000256" key="6">
    <source>
        <dbReference type="ARBA" id="ARBA00023235"/>
    </source>
</evidence>
<evidence type="ECO:0000256" key="3">
    <source>
        <dbReference type="ARBA" id="ARBA00007880"/>
    </source>
</evidence>
<dbReference type="UniPathway" id="UPA00042">
    <property type="reaction ID" value="UER00497"/>
</dbReference>
<evidence type="ECO:0000313" key="11">
    <source>
        <dbReference type="EMBL" id="SIS73241.1"/>
    </source>
</evidence>
<comment type="catalytic activity">
    <reaction evidence="1 7">
        <text>L-alanine = D-alanine</text>
        <dbReference type="Rhea" id="RHEA:20249"/>
        <dbReference type="ChEBI" id="CHEBI:57416"/>
        <dbReference type="ChEBI" id="CHEBI:57972"/>
        <dbReference type="EC" id="5.1.1.1"/>
    </reaction>
</comment>
<dbReference type="Gene3D" id="3.20.20.10">
    <property type="entry name" value="Alanine racemase"/>
    <property type="match status" value="1"/>
</dbReference>
<comment type="similarity">
    <text evidence="3 7">Belongs to the alanine racemase family.</text>
</comment>
<gene>
    <name evidence="11" type="ORF">SAMN05421779_103330</name>
</gene>
<dbReference type="HAMAP" id="MF_01201">
    <property type="entry name" value="Ala_racemase"/>
    <property type="match status" value="1"/>
</dbReference>
<dbReference type="Proteomes" id="UP000185678">
    <property type="component" value="Unassembled WGS sequence"/>
</dbReference>
<evidence type="ECO:0000313" key="12">
    <source>
        <dbReference type="Proteomes" id="UP000185678"/>
    </source>
</evidence>
<dbReference type="GO" id="GO:0030632">
    <property type="term" value="P:D-alanine biosynthetic process"/>
    <property type="evidence" value="ECO:0007669"/>
    <property type="project" value="UniProtKB-UniRule"/>
</dbReference>
<dbReference type="GO" id="GO:0030170">
    <property type="term" value="F:pyridoxal phosphate binding"/>
    <property type="evidence" value="ECO:0007669"/>
    <property type="project" value="UniProtKB-UniRule"/>
</dbReference>
<evidence type="ECO:0000256" key="2">
    <source>
        <dbReference type="ARBA" id="ARBA00001933"/>
    </source>
</evidence>
<feature type="domain" description="Alanine racemase C-terminal" evidence="10">
    <location>
        <begin position="242"/>
        <end position="376"/>
    </location>
</feature>
<feature type="binding site" evidence="7 9">
    <location>
        <position position="311"/>
    </location>
    <ligand>
        <name>substrate</name>
    </ligand>
</feature>
<evidence type="ECO:0000256" key="7">
    <source>
        <dbReference type="HAMAP-Rule" id="MF_01201"/>
    </source>
</evidence>
<feature type="active site" description="Proton acceptor; specific for L-alanine" evidence="7">
    <location>
        <position position="263"/>
    </location>
</feature>
<dbReference type="CDD" id="cd00430">
    <property type="entry name" value="PLPDE_III_AR"/>
    <property type="match status" value="1"/>
</dbReference>
<dbReference type="GO" id="GO:0005829">
    <property type="term" value="C:cytosol"/>
    <property type="evidence" value="ECO:0007669"/>
    <property type="project" value="TreeGrafter"/>
</dbReference>
<dbReference type="Pfam" id="PF00842">
    <property type="entry name" value="Ala_racemase_C"/>
    <property type="match status" value="1"/>
</dbReference>
<evidence type="ECO:0000256" key="4">
    <source>
        <dbReference type="ARBA" id="ARBA00013089"/>
    </source>
</evidence>
<dbReference type="OrthoDB" id="9813814at2"/>
<feature type="active site" description="Proton acceptor; specific for D-alanine" evidence="7">
    <location>
        <position position="50"/>
    </location>
</feature>
<comment type="function">
    <text evidence="7">Catalyzes the interconversion of L-alanine and D-alanine. May also act on other amino acids.</text>
</comment>
<dbReference type="Gene3D" id="2.40.37.10">
    <property type="entry name" value="Lyase, Ornithine Decarboxylase, Chain A, domain 1"/>
    <property type="match status" value="1"/>
</dbReference>
<dbReference type="PROSITE" id="PS00395">
    <property type="entry name" value="ALANINE_RACEMASE"/>
    <property type="match status" value="1"/>
</dbReference>
<dbReference type="STRING" id="80876.SAMN05421779_103330"/>
<dbReference type="PANTHER" id="PTHR30511:SF0">
    <property type="entry name" value="ALANINE RACEMASE, CATABOLIC-RELATED"/>
    <property type="match status" value="1"/>
</dbReference>
<dbReference type="EC" id="5.1.1.1" evidence="4 7"/>
<evidence type="ECO:0000256" key="9">
    <source>
        <dbReference type="PIRSR" id="PIRSR600821-52"/>
    </source>
</evidence>
<protein>
    <recommendedName>
        <fullName evidence="4 7">Alanine racemase</fullName>
        <ecNumber evidence="4 7">5.1.1.1</ecNumber>
    </recommendedName>
</protein>
<dbReference type="SUPFAM" id="SSF50621">
    <property type="entry name" value="Alanine racemase C-terminal domain-like"/>
    <property type="match status" value="1"/>
</dbReference>
<reference evidence="11 12" key="1">
    <citation type="submission" date="2017-01" db="EMBL/GenBank/DDBJ databases">
        <authorList>
            <person name="Mah S.A."/>
            <person name="Swanson W.J."/>
            <person name="Moy G.W."/>
            <person name="Vacquier V.D."/>
        </authorList>
    </citation>
    <scope>NUCLEOTIDE SEQUENCE [LARGE SCALE GENOMIC DNA]</scope>
    <source>
        <strain evidence="11 12">DSM 11589</strain>
    </source>
</reference>
<sequence>MNESTPLDRPFSSSSAHAGGLLTVDLGAVADNWRHMAALMGAKEAAGVVKANAYGLGVEAVGRVLAAAGCRTFFVAVPEEGVQLRKVVPGAVIYVLSGPIGSSEGLAPFLKSNLRPILNCADQVALWRSHAPGAAPYGLHLETGMNRLGLPEFEARAMATNLAPSLVISHLACADVPNHPLTEEQLRAFTELRSLYPTARASLANSAGVMLGRDYHFDLARPGLALYGGNPLPHLPNPLAQVLTLQLRVLQVRRVDTPQSVGYGATYRAPAGTVLATVAAGYADGLLRSLGNSGWGLLGGVRVPVAGRVSMDLITFDVSEAPSQAVYSGALITLIGRETADSTEQAHTLDELATEAGTIPYELLTSLSRRYARRYVGGAGS</sequence>
<dbReference type="NCBIfam" id="TIGR00492">
    <property type="entry name" value="alr"/>
    <property type="match status" value="1"/>
</dbReference>
<dbReference type="PANTHER" id="PTHR30511">
    <property type="entry name" value="ALANINE RACEMASE"/>
    <property type="match status" value="1"/>
</dbReference>
<evidence type="ECO:0000259" key="10">
    <source>
        <dbReference type="SMART" id="SM01005"/>
    </source>
</evidence>
<dbReference type="SUPFAM" id="SSF51419">
    <property type="entry name" value="PLP-binding barrel"/>
    <property type="match status" value="1"/>
</dbReference>
<dbReference type="InterPro" id="IPR001608">
    <property type="entry name" value="Ala_racemase_N"/>
</dbReference>
<dbReference type="InterPro" id="IPR029066">
    <property type="entry name" value="PLP-binding_barrel"/>
</dbReference>
<dbReference type="AlphaFoldDB" id="A0A1N7LHJ9"/>
<dbReference type="GO" id="GO:0008784">
    <property type="term" value="F:alanine racemase activity"/>
    <property type="evidence" value="ECO:0007669"/>
    <property type="project" value="UniProtKB-UniRule"/>
</dbReference>
<dbReference type="InterPro" id="IPR020622">
    <property type="entry name" value="Ala_racemase_pyridoxalP-BS"/>
</dbReference>
<comment type="pathway">
    <text evidence="7">Amino-acid biosynthesis; D-alanine biosynthesis; D-alanine from L-alanine: step 1/1.</text>
</comment>
<dbReference type="InterPro" id="IPR009006">
    <property type="entry name" value="Ala_racemase/Decarboxylase_C"/>
</dbReference>
<comment type="cofactor">
    <cofactor evidence="2 7 8">
        <name>pyridoxal 5'-phosphate</name>
        <dbReference type="ChEBI" id="CHEBI:597326"/>
    </cofactor>
</comment>
<dbReference type="PRINTS" id="PR00992">
    <property type="entry name" value="ALARACEMASE"/>
</dbReference>
<feature type="binding site" evidence="7 9">
    <location>
        <position position="147"/>
    </location>
    <ligand>
        <name>substrate</name>
    </ligand>
</feature>
<keyword evidence="6 7" id="KW-0413">Isomerase</keyword>
<accession>A0A1N7LHJ9</accession>
<name>A0A1N7LHJ9_9PROT</name>
<dbReference type="Pfam" id="PF01168">
    <property type="entry name" value="Ala_racemase_N"/>
    <property type="match status" value="1"/>
</dbReference>
<proteinExistence type="inferred from homology"/>
<keyword evidence="5 7" id="KW-0663">Pyridoxal phosphate</keyword>
<dbReference type="EMBL" id="FTOA01000003">
    <property type="protein sequence ID" value="SIS73241.1"/>
    <property type="molecule type" value="Genomic_DNA"/>
</dbReference>
<dbReference type="InterPro" id="IPR000821">
    <property type="entry name" value="Ala_racemase"/>
</dbReference>
<evidence type="ECO:0000256" key="5">
    <source>
        <dbReference type="ARBA" id="ARBA00022898"/>
    </source>
</evidence>
<keyword evidence="12" id="KW-1185">Reference proteome</keyword>
<dbReference type="SMART" id="SM01005">
    <property type="entry name" value="Ala_racemase_C"/>
    <property type="match status" value="1"/>
</dbReference>
<dbReference type="InterPro" id="IPR011079">
    <property type="entry name" value="Ala_racemase_C"/>
</dbReference>
<organism evidence="11 12">
    <name type="scientific">Insolitispirillum peregrinum</name>
    <dbReference type="NCBI Taxonomy" id="80876"/>
    <lineage>
        <taxon>Bacteria</taxon>
        <taxon>Pseudomonadati</taxon>
        <taxon>Pseudomonadota</taxon>
        <taxon>Alphaproteobacteria</taxon>
        <taxon>Rhodospirillales</taxon>
        <taxon>Novispirillaceae</taxon>
        <taxon>Insolitispirillum</taxon>
    </lineage>
</organism>
<evidence type="ECO:0000256" key="1">
    <source>
        <dbReference type="ARBA" id="ARBA00000316"/>
    </source>
</evidence>